<dbReference type="FunFam" id="3.30.565.10:FF:000006">
    <property type="entry name" value="Sensor histidine kinase WalK"/>
    <property type="match status" value="1"/>
</dbReference>
<evidence type="ECO:0000256" key="5">
    <source>
        <dbReference type="ARBA" id="ARBA00022777"/>
    </source>
</evidence>
<dbReference type="GO" id="GO:0004721">
    <property type="term" value="F:phosphoprotein phosphatase activity"/>
    <property type="evidence" value="ECO:0007669"/>
    <property type="project" value="TreeGrafter"/>
</dbReference>
<dbReference type="GO" id="GO:0016036">
    <property type="term" value="P:cellular response to phosphate starvation"/>
    <property type="evidence" value="ECO:0007669"/>
    <property type="project" value="TreeGrafter"/>
</dbReference>
<keyword evidence="5 9" id="KW-0418">Kinase</keyword>
<evidence type="ECO:0000256" key="1">
    <source>
        <dbReference type="ARBA" id="ARBA00000085"/>
    </source>
</evidence>
<reference evidence="9 10" key="1">
    <citation type="submission" date="2018-11" db="EMBL/GenBank/DDBJ databases">
        <title>Chryseotalea sanarue gen. nov., sp., nov., a member of the family Cytophagaceae, isolated from a brackish lake in Hamamatsu Japan.</title>
        <authorList>
            <person name="Maejima Y."/>
            <person name="Iino T."/>
            <person name="Muraguchi Y."/>
            <person name="Fukuda K."/>
            <person name="Ohkuma M."/>
            <person name="Moriuchi R."/>
            <person name="Dohra H."/>
            <person name="Kimbara K."/>
            <person name="Shintani M."/>
        </authorList>
    </citation>
    <scope>NUCLEOTIDE SEQUENCE [LARGE SCALE GENOMIC DNA]</scope>
    <source>
        <strain evidence="9 10">Ys</strain>
    </source>
</reference>
<evidence type="ECO:0000256" key="4">
    <source>
        <dbReference type="ARBA" id="ARBA00022679"/>
    </source>
</evidence>
<accession>A0A401U5D3</accession>
<dbReference type="PROSITE" id="PS50109">
    <property type="entry name" value="HIS_KIN"/>
    <property type="match status" value="1"/>
</dbReference>
<keyword evidence="7" id="KW-0472">Membrane</keyword>
<dbReference type="SUPFAM" id="SSF47384">
    <property type="entry name" value="Homodimeric domain of signal transducing histidine kinase"/>
    <property type="match status" value="1"/>
</dbReference>
<dbReference type="EMBL" id="BHXQ01000001">
    <property type="protein sequence ID" value="GCC50121.1"/>
    <property type="molecule type" value="Genomic_DNA"/>
</dbReference>
<comment type="catalytic activity">
    <reaction evidence="1">
        <text>ATP + protein L-histidine = ADP + protein N-phospho-L-histidine.</text>
        <dbReference type="EC" id="2.7.13.3"/>
    </reaction>
</comment>
<feature type="transmembrane region" description="Helical" evidence="7">
    <location>
        <begin position="9"/>
        <end position="28"/>
    </location>
</feature>
<dbReference type="Pfam" id="PF00512">
    <property type="entry name" value="HisKA"/>
    <property type="match status" value="1"/>
</dbReference>
<keyword evidence="10" id="KW-1185">Reference proteome</keyword>
<organism evidence="9 10">
    <name type="scientific">Chryseotalea sanaruensis</name>
    <dbReference type="NCBI Taxonomy" id="2482724"/>
    <lineage>
        <taxon>Bacteria</taxon>
        <taxon>Pseudomonadati</taxon>
        <taxon>Bacteroidota</taxon>
        <taxon>Cytophagia</taxon>
        <taxon>Cytophagales</taxon>
        <taxon>Chryseotaleaceae</taxon>
        <taxon>Chryseotalea</taxon>
    </lineage>
</organism>
<dbReference type="Proteomes" id="UP000288227">
    <property type="component" value="Unassembled WGS sequence"/>
</dbReference>
<keyword evidence="7" id="KW-1133">Transmembrane helix</keyword>
<dbReference type="SMART" id="SM00388">
    <property type="entry name" value="HisKA"/>
    <property type="match status" value="1"/>
</dbReference>
<dbReference type="Gene3D" id="3.30.565.10">
    <property type="entry name" value="Histidine kinase-like ATPase, C-terminal domain"/>
    <property type="match status" value="1"/>
</dbReference>
<dbReference type="OrthoDB" id="1933776at2"/>
<evidence type="ECO:0000256" key="2">
    <source>
        <dbReference type="ARBA" id="ARBA00012438"/>
    </source>
</evidence>
<dbReference type="EC" id="2.7.13.3" evidence="2"/>
<sequence length="406" mass="46286">MKSKYLRSIIIWGTFLLICLFSVQLYWFNRAFDVAEKQFDHTVQVALKKVADSVAKDTEIKKLSSNFFLATTESELNSEEIDKLVKNEFELRSLTLDYELGIYNADDDTLVYGNYVAATRQKLYNDKNESVEAGGAKNLAIYFPGKRSYLAAEMKIWIFSTAILLLMFTFFAYAIVSLLRERKFSELKNDFINNMTHEFRTPVTNIGIAAEILKKKAHVDNQLYIDILMKENEKLRQKIDQVLLGASVDQLKRPSLAQLNLHQLIIDCAEAFHFKLQQRNGDIQLEFKAANPEIIGDRELLTQAIANLIDNAEKYSPQNPSIIVRTQDTGKGVEIQVIDKGIGIESSMTKKVFDKFFRISTGDVHNVKGFGLGLNFVKQVIDSHKGHVNLWSELNQGTEVRILLPK</sequence>
<dbReference type="InterPro" id="IPR004358">
    <property type="entry name" value="Sig_transdc_His_kin-like_C"/>
</dbReference>
<dbReference type="PANTHER" id="PTHR45453">
    <property type="entry name" value="PHOSPHATE REGULON SENSOR PROTEIN PHOR"/>
    <property type="match status" value="1"/>
</dbReference>
<keyword evidence="6" id="KW-0902">Two-component regulatory system</keyword>
<dbReference type="Pfam" id="PF02518">
    <property type="entry name" value="HATPase_c"/>
    <property type="match status" value="1"/>
</dbReference>
<dbReference type="Gene3D" id="1.10.287.130">
    <property type="match status" value="1"/>
</dbReference>
<feature type="domain" description="Histidine kinase" evidence="8">
    <location>
        <begin position="194"/>
        <end position="406"/>
    </location>
</feature>
<dbReference type="RefSeq" id="WP_127120776.1">
    <property type="nucleotide sequence ID" value="NZ_BHXQ01000001.1"/>
</dbReference>
<dbReference type="GO" id="GO:0000155">
    <property type="term" value="F:phosphorelay sensor kinase activity"/>
    <property type="evidence" value="ECO:0007669"/>
    <property type="project" value="InterPro"/>
</dbReference>
<evidence type="ECO:0000256" key="6">
    <source>
        <dbReference type="ARBA" id="ARBA00023012"/>
    </source>
</evidence>
<feature type="transmembrane region" description="Helical" evidence="7">
    <location>
        <begin position="156"/>
        <end position="179"/>
    </location>
</feature>
<dbReference type="InterPro" id="IPR005467">
    <property type="entry name" value="His_kinase_dom"/>
</dbReference>
<dbReference type="AlphaFoldDB" id="A0A401U5D3"/>
<dbReference type="PANTHER" id="PTHR45453:SF1">
    <property type="entry name" value="PHOSPHATE REGULON SENSOR PROTEIN PHOR"/>
    <property type="match status" value="1"/>
</dbReference>
<evidence type="ECO:0000259" key="8">
    <source>
        <dbReference type="PROSITE" id="PS50109"/>
    </source>
</evidence>
<evidence type="ECO:0000313" key="9">
    <source>
        <dbReference type="EMBL" id="GCC50121.1"/>
    </source>
</evidence>
<dbReference type="InterPro" id="IPR003594">
    <property type="entry name" value="HATPase_dom"/>
</dbReference>
<evidence type="ECO:0000256" key="3">
    <source>
        <dbReference type="ARBA" id="ARBA00022553"/>
    </source>
</evidence>
<dbReference type="InterPro" id="IPR036097">
    <property type="entry name" value="HisK_dim/P_sf"/>
</dbReference>
<dbReference type="CDD" id="cd00082">
    <property type="entry name" value="HisKA"/>
    <property type="match status" value="1"/>
</dbReference>
<keyword evidence="7" id="KW-0812">Transmembrane</keyword>
<keyword evidence="3" id="KW-0597">Phosphoprotein</keyword>
<comment type="caution">
    <text evidence="9">The sequence shown here is derived from an EMBL/GenBank/DDBJ whole genome shotgun (WGS) entry which is preliminary data.</text>
</comment>
<dbReference type="GO" id="GO:0005886">
    <property type="term" value="C:plasma membrane"/>
    <property type="evidence" value="ECO:0007669"/>
    <property type="project" value="TreeGrafter"/>
</dbReference>
<evidence type="ECO:0000313" key="10">
    <source>
        <dbReference type="Proteomes" id="UP000288227"/>
    </source>
</evidence>
<dbReference type="SUPFAM" id="SSF55874">
    <property type="entry name" value="ATPase domain of HSP90 chaperone/DNA topoisomerase II/histidine kinase"/>
    <property type="match status" value="1"/>
</dbReference>
<dbReference type="InterPro" id="IPR036890">
    <property type="entry name" value="HATPase_C_sf"/>
</dbReference>
<dbReference type="InterPro" id="IPR050351">
    <property type="entry name" value="BphY/WalK/GraS-like"/>
</dbReference>
<keyword evidence="4" id="KW-0808">Transferase</keyword>
<proteinExistence type="predicted"/>
<protein>
    <recommendedName>
        <fullName evidence="2">histidine kinase</fullName>
        <ecNumber evidence="2">2.7.13.3</ecNumber>
    </recommendedName>
</protein>
<gene>
    <name evidence="9" type="ORF">SanaruYs_03360</name>
</gene>
<dbReference type="PRINTS" id="PR00344">
    <property type="entry name" value="BCTRLSENSOR"/>
</dbReference>
<dbReference type="SMART" id="SM00387">
    <property type="entry name" value="HATPase_c"/>
    <property type="match status" value="1"/>
</dbReference>
<evidence type="ECO:0000256" key="7">
    <source>
        <dbReference type="SAM" id="Phobius"/>
    </source>
</evidence>
<dbReference type="CDD" id="cd00075">
    <property type="entry name" value="HATPase"/>
    <property type="match status" value="1"/>
</dbReference>
<dbReference type="InterPro" id="IPR003661">
    <property type="entry name" value="HisK_dim/P_dom"/>
</dbReference>
<name>A0A401U5D3_9BACT</name>